<dbReference type="PANTHER" id="PTHR10545:SF29">
    <property type="entry name" value="GH14572P-RELATED"/>
    <property type="match status" value="1"/>
</dbReference>
<evidence type="ECO:0000259" key="4">
    <source>
        <dbReference type="PROSITE" id="PS51186"/>
    </source>
</evidence>
<keyword evidence="3" id="KW-0012">Acyltransferase</keyword>
<evidence type="ECO:0000313" key="5">
    <source>
        <dbReference type="EMBL" id="ASQ30566.1"/>
    </source>
</evidence>
<dbReference type="InterPro" id="IPR016181">
    <property type="entry name" value="Acyl_CoA_acyltransferase"/>
</dbReference>
<dbReference type="CDD" id="cd04301">
    <property type="entry name" value="NAT_SF"/>
    <property type="match status" value="1"/>
</dbReference>
<dbReference type="Proteomes" id="UP000201169">
    <property type="component" value="Chromosome"/>
</dbReference>
<evidence type="ECO:0000256" key="3">
    <source>
        <dbReference type="ARBA" id="ARBA00023315"/>
    </source>
</evidence>
<comment type="similarity">
    <text evidence="1">Belongs to the acetyltransferase family.</text>
</comment>
<dbReference type="Gene3D" id="3.40.630.30">
    <property type="match status" value="1"/>
</dbReference>
<dbReference type="SUPFAM" id="SSF55729">
    <property type="entry name" value="Acyl-CoA N-acyltransferases (Nat)"/>
    <property type="match status" value="1"/>
</dbReference>
<evidence type="ECO:0000256" key="2">
    <source>
        <dbReference type="ARBA" id="ARBA00022679"/>
    </source>
</evidence>
<dbReference type="GO" id="GO:0008080">
    <property type="term" value="F:N-acetyltransferase activity"/>
    <property type="evidence" value="ECO:0007669"/>
    <property type="project" value="UniProtKB-ARBA"/>
</dbReference>
<dbReference type="PANTHER" id="PTHR10545">
    <property type="entry name" value="DIAMINE N-ACETYLTRANSFERASE"/>
    <property type="match status" value="1"/>
</dbReference>
<organism evidence="5 6">
    <name type="scientific">Campylobacter avium LMG 24591</name>
    <dbReference type="NCBI Taxonomy" id="522484"/>
    <lineage>
        <taxon>Bacteria</taxon>
        <taxon>Pseudomonadati</taxon>
        <taxon>Campylobacterota</taxon>
        <taxon>Epsilonproteobacteria</taxon>
        <taxon>Campylobacterales</taxon>
        <taxon>Campylobacteraceae</taxon>
        <taxon>Campylobacter</taxon>
    </lineage>
</organism>
<dbReference type="AlphaFoldDB" id="A0A222MYA3"/>
<evidence type="ECO:0000256" key="1">
    <source>
        <dbReference type="ARBA" id="ARBA00008694"/>
    </source>
</evidence>
<name>A0A222MYA3_9BACT</name>
<dbReference type="FunFam" id="3.40.630.30:FF:000064">
    <property type="entry name" value="GNAT family acetyltransferase"/>
    <property type="match status" value="1"/>
</dbReference>
<dbReference type="EMBL" id="CP022347">
    <property type="protein sequence ID" value="ASQ30566.1"/>
    <property type="molecule type" value="Genomic_DNA"/>
</dbReference>
<proteinExistence type="inferred from homology"/>
<reference evidence="5 6" key="1">
    <citation type="submission" date="2017-07" db="EMBL/GenBank/DDBJ databases">
        <title>Analysis of two Campylobacter avium genomes and identification of a novel hippuricase gene.</title>
        <authorList>
            <person name="Miller W.G."/>
            <person name="Chapman M.H."/>
            <person name="Yee E."/>
            <person name="Revez J."/>
            <person name="Bono J.L."/>
            <person name="Rossi M."/>
        </authorList>
    </citation>
    <scope>NUCLEOTIDE SEQUENCE [LARGE SCALE GENOMIC DNA]</scope>
    <source>
        <strain evidence="5 6">LMG 24591</strain>
    </source>
</reference>
<dbReference type="InterPro" id="IPR000182">
    <property type="entry name" value="GNAT_dom"/>
</dbReference>
<dbReference type="KEGG" id="cavi:CAV_0905"/>
<evidence type="ECO:0000313" key="6">
    <source>
        <dbReference type="Proteomes" id="UP000201169"/>
    </source>
</evidence>
<keyword evidence="2 5" id="KW-0808">Transferase</keyword>
<dbReference type="Pfam" id="PF00583">
    <property type="entry name" value="Acetyltransf_1"/>
    <property type="match status" value="1"/>
</dbReference>
<dbReference type="PROSITE" id="PS51186">
    <property type="entry name" value="GNAT"/>
    <property type="match status" value="1"/>
</dbReference>
<dbReference type="RefSeq" id="WP_245807379.1">
    <property type="nucleotide sequence ID" value="NZ_CP022347.1"/>
</dbReference>
<keyword evidence="6" id="KW-1185">Reference proteome</keyword>
<dbReference type="InterPro" id="IPR051016">
    <property type="entry name" value="Diverse_Substrate_AcTransf"/>
</dbReference>
<sequence>MFKIKELEEKDLSTLVAMLKELAEYENMLDEFKCDESILKKSLLKEKYAQALILEYDNKPIGYVIYFFNFSSFWGRGGIYLEDLYIRKEFRKRGFAKEVFKYLARICKEKDLKRIEWVCLRDNDLGINFYEKLGAKDMSVKWLTYRLDGENLEALL</sequence>
<feature type="domain" description="N-acetyltransferase" evidence="4">
    <location>
        <begin position="2"/>
        <end position="156"/>
    </location>
</feature>
<gene>
    <name evidence="5" type="ORF">CAV_0905</name>
</gene>
<accession>A0A222MYA3</accession>
<protein>
    <submittedName>
        <fullName evidence="5">Putative acetyltransferase</fullName>
    </submittedName>
</protein>